<name>A0ABN7UPS2_GIGMA</name>
<evidence type="ECO:0000313" key="2">
    <source>
        <dbReference type="Proteomes" id="UP000789901"/>
    </source>
</evidence>
<reference evidence="1 2" key="1">
    <citation type="submission" date="2021-06" db="EMBL/GenBank/DDBJ databases">
        <authorList>
            <person name="Kallberg Y."/>
            <person name="Tangrot J."/>
            <person name="Rosling A."/>
        </authorList>
    </citation>
    <scope>NUCLEOTIDE SEQUENCE [LARGE SCALE GENOMIC DNA]</scope>
    <source>
        <strain evidence="1 2">120-4 pot B 10/14</strain>
    </source>
</reference>
<accession>A0ABN7UPS2</accession>
<evidence type="ECO:0000313" key="1">
    <source>
        <dbReference type="EMBL" id="CAG8648277.1"/>
    </source>
</evidence>
<proteinExistence type="predicted"/>
<organism evidence="1 2">
    <name type="scientific">Gigaspora margarita</name>
    <dbReference type="NCBI Taxonomy" id="4874"/>
    <lineage>
        <taxon>Eukaryota</taxon>
        <taxon>Fungi</taxon>
        <taxon>Fungi incertae sedis</taxon>
        <taxon>Mucoromycota</taxon>
        <taxon>Glomeromycotina</taxon>
        <taxon>Glomeromycetes</taxon>
        <taxon>Diversisporales</taxon>
        <taxon>Gigasporaceae</taxon>
        <taxon>Gigaspora</taxon>
    </lineage>
</organism>
<dbReference type="EMBL" id="CAJVQB010004886">
    <property type="protein sequence ID" value="CAG8648277.1"/>
    <property type="molecule type" value="Genomic_DNA"/>
</dbReference>
<keyword evidence="2" id="KW-1185">Reference proteome</keyword>
<dbReference type="Proteomes" id="UP000789901">
    <property type="component" value="Unassembled WGS sequence"/>
</dbReference>
<comment type="caution">
    <text evidence="1">The sequence shown here is derived from an EMBL/GenBank/DDBJ whole genome shotgun (WGS) entry which is preliminary data.</text>
</comment>
<sequence length="46" mass="5474">MSRDDNARKVKLQMLNRVGLIEIQRVQIDKQIEEKNSKINDQVHLE</sequence>
<protein>
    <submittedName>
        <fullName evidence="1">5974_t:CDS:1</fullName>
    </submittedName>
</protein>
<gene>
    <name evidence="1" type="ORF">GMARGA_LOCUS9216</name>
</gene>